<evidence type="ECO:0000256" key="1">
    <source>
        <dbReference type="SAM" id="MobiDB-lite"/>
    </source>
</evidence>
<feature type="compositionally biased region" description="Polar residues" evidence="1">
    <location>
        <begin position="181"/>
        <end position="195"/>
    </location>
</feature>
<feature type="compositionally biased region" description="Basic and acidic residues" evidence="1">
    <location>
        <begin position="201"/>
        <end position="292"/>
    </location>
</feature>
<evidence type="ECO:0000313" key="3">
    <source>
        <dbReference type="Proteomes" id="UP000018936"/>
    </source>
</evidence>
<protein>
    <submittedName>
        <fullName evidence="2">Cyclic nucleotide-gated cation channel beta-1</fullName>
    </submittedName>
</protein>
<accession>V8N4N8</accession>
<name>V8N4N8_OPHHA</name>
<proteinExistence type="predicted"/>
<feature type="region of interest" description="Disordered" evidence="1">
    <location>
        <begin position="175"/>
        <end position="292"/>
    </location>
</feature>
<feature type="non-terminal residue" evidence="2">
    <location>
        <position position="1"/>
    </location>
</feature>
<dbReference type="EMBL" id="AZIM01011522">
    <property type="protein sequence ID" value="ETE56866.1"/>
    <property type="molecule type" value="Genomic_DNA"/>
</dbReference>
<comment type="caution">
    <text evidence="2">The sequence shown here is derived from an EMBL/GenBank/DDBJ whole genome shotgun (WGS) entry which is preliminary data.</text>
</comment>
<reference evidence="2 3" key="1">
    <citation type="journal article" date="2013" name="Proc. Natl. Acad. Sci. U.S.A.">
        <title>The king cobra genome reveals dynamic gene evolution and adaptation in the snake venom system.</title>
        <authorList>
            <person name="Vonk F.J."/>
            <person name="Casewell N.R."/>
            <person name="Henkel C.V."/>
            <person name="Heimberg A.M."/>
            <person name="Jansen H.J."/>
            <person name="McCleary R.J."/>
            <person name="Kerkkamp H.M."/>
            <person name="Vos R.A."/>
            <person name="Guerreiro I."/>
            <person name="Calvete J.J."/>
            <person name="Wuster W."/>
            <person name="Woods A.E."/>
            <person name="Logan J.M."/>
            <person name="Harrison R.A."/>
            <person name="Castoe T.A."/>
            <person name="de Koning A.P."/>
            <person name="Pollock D.D."/>
            <person name="Yandell M."/>
            <person name="Calderon D."/>
            <person name="Renjifo C."/>
            <person name="Currier R.B."/>
            <person name="Salgado D."/>
            <person name="Pla D."/>
            <person name="Sanz L."/>
            <person name="Hyder A.S."/>
            <person name="Ribeiro J.M."/>
            <person name="Arntzen J.W."/>
            <person name="van den Thillart G.E."/>
            <person name="Boetzer M."/>
            <person name="Pirovano W."/>
            <person name="Dirks R.P."/>
            <person name="Spaink H.P."/>
            <person name="Duboule D."/>
            <person name="McGlinn E."/>
            <person name="Kini R.M."/>
            <person name="Richardson M.K."/>
        </authorList>
    </citation>
    <scope>NUCLEOTIDE SEQUENCE</scope>
    <source>
        <tissue evidence="2">Blood</tissue>
    </source>
</reference>
<gene>
    <name evidence="2" type="primary">CNGB1</name>
    <name evidence="2" type="ORF">L345_17422</name>
</gene>
<dbReference type="Proteomes" id="UP000018936">
    <property type="component" value="Unassembled WGS sequence"/>
</dbReference>
<dbReference type="AlphaFoldDB" id="V8N4N8"/>
<evidence type="ECO:0000313" key="2">
    <source>
        <dbReference type="EMBL" id="ETE56866.1"/>
    </source>
</evidence>
<organism evidence="2 3">
    <name type="scientific">Ophiophagus hannah</name>
    <name type="common">King cobra</name>
    <name type="synonym">Naja hannah</name>
    <dbReference type="NCBI Taxonomy" id="8665"/>
    <lineage>
        <taxon>Eukaryota</taxon>
        <taxon>Metazoa</taxon>
        <taxon>Chordata</taxon>
        <taxon>Craniata</taxon>
        <taxon>Vertebrata</taxon>
        <taxon>Euteleostomi</taxon>
        <taxon>Lepidosauria</taxon>
        <taxon>Squamata</taxon>
        <taxon>Bifurcata</taxon>
        <taxon>Unidentata</taxon>
        <taxon>Episquamata</taxon>
        <taxon>Toxicofera</taxon>
        <taxon>Serpentes</taxon>
        <taxon>Colubroidea</taxon>
        <taxon>Elapidae</taxon>
        <taxon>Elapinae</taxon>
        <taxon>Ophiophagus</taxon>
    </lineage>
</organism>
<sequence>MRERGGREEREGGKERGREGEDRETERQKEYNMRKMERWKRKEQAISDKGGDGACGKGYLVLRKRQSKKETQSKSPLILFGMGPTDTSAGFPDSLLTPDVSCSKQSCLSQLTDGDVVNAVGAFLSGCSGCFGDCTQGTDCYWYAALNRSHFVQSFVDGEEQRGKEAVQPSLMGRREMKVTARTSSCDSTADQLTGPTFKECGARELRGEKEGREKWEKEGRSNERRKGGKEGGKKEGREGGREEGRSDERMKGGKEGGRKEEKEGRSDERREGGRKEERKEGAMRRAEGRKECTQTMVSAINLGAFCKPLDKQTMHSTAEEYFQANFKKRMKAPVLKEEGNPEVSEGKGNRCVGRGRPCLAWKNGGLVPEQFGTRWDKAEGSHPSHPNPAAGRNALAKRALTEQLLKWRTRELRMPSPASTSPGPRGAMERGLTPFQSQGMVWGLWWEGLEVEQLTGSGSVALVAVEETGHKQREFHGLWGRKGP</sequence>
<feature type="region of interest" description="Disordered" evidence="1">
    <location>
        <begin position="1"/>
        <end position="50"/>
    </location>
</feature>
<keyword evidence="3" id="KW-1185">Reference proteome</keyword>